<keyword evidence="3" id="KW-1185">Reference proteome</keyword>
<feature type="signal peptide" evidence="1">
    <location>
        <begin position="1"/>
        <end position="35"/>
    </location>
</feature>
<evidence type="ECO:0000313" key="3">
    <source>
        <dbReference type="Proteomes" id="UP000326924"/>
    </source>
</evidence>
<reference evidence="2 3" key="1">
    <citation type="submission" date="2019-09" db="EMBL/GenBank/DDBJ databases">
        <title>Draft genome of the ectomycorrhizal ascomycete Sphaerosporella brunnea.</title>
        <authorList>
            <consortium name="DOE Joint Genome Institute"/>
            <person name="Benucci G.M."/>
            <person name="Marozzi G."/>
            <person name="Antonielli L."/>
            <person name="Sanchez S."/>
            <person name="Marco P."/>
            <person name="Wang X."/>
            <person name="Falini L.B."/>
            <person name="Barry K."/>
            <person name="Haridas S."/>
            <person name="Lipzen A."/>
            <person name="Labutti K."/>
            <person name="Grigoriev I.V."/>
            <person name="Murat C."/>
            <person name="Martin F."/>
            <person name="Albertini E."/>
            <person name="Donnini D."/>
            <person name="Bonito G."/>
        </authorList>
    </citation>
    <scope>NUCLEOTIDE SEQUENCE [LARGE SCALE GENOMIC DNA]</scope>
    <source>
        <strain evidence="2 3">Sb_GMNB300</strain>
    </source>
</reference>
<dbReference type="AlphaFoldDB" id="A0A5J5F9J0"/>
<keyword evidence="1" id="KW-0732">Signal</keyword>
<evidence type="ECO:0000313" key="2">
    <source>
        <dbReference type="EMBL" id="KAA8914164.1"/>
    </source>
</evidence>
<gene>
    <name evidence="2" type="ORF">FN846DRAFT_886146</name>
</gene>
<evidence type="ECO:0000256" key="1">
    <source>
        <dbReference type="SAM" id="SignalP"/>
    </source>
</evidence>
<proteinExistence type="predicted"/>
<feature type="chain" id="PRO_5023831836" evidence="1">
    <location>
        <begin position="36"/>
        <end position="137"/>
    </location>
</feature>
<dbReference type="Proteomes" id="UP000326924">
    <property type="component" value="Unassembled WGS sequence"/>
</dbReference>
<protein>
    <submittedName>
        <fullName evidence="2">Uncharacterized protein</fullName>
    </submittedName>
</protein>
<comment type="caution">
    <text evidence="2">The sequence shown here is derived from an EMBL/GenBank/DDBJ whole genome shotgun (WGS) entry which is preliminary data.</text>
</comment>
<dbReference type="InParanoid" id="A0A5J5F9J0"/>
<dbReference type="EMBL" id="VXIS01000008">
    <property type="protein sequence ID" value="KAA8914164.1"/>
    <property type="molecule type" value="Genomic_DNA"/>
</dbReference>
<accession>A0A5J5F9J0</accession>
<organism evidence="2 3">
    <name type="scientific">Sphaerosporella brunnea</name>
    <dbReference type="NCBI Taxonomy" id="1250544"/>
    <lineage>
        <taxon>Eukaryota</taxon>
        <taxon>Fungi</taxon>
        <taxon>Dikarya</taxon>
        <taxon>Ascomycota</taxon>
        <taxon>Pezizomycotina</taxon>
        <taxon>Pezizomycetes</taxon>
        <taxon>Pezizales</taxon>
        <taxon>Pyronemataceae</taxon>
        <taxon>Sphaerosporella</taxon>
    </lineage>
</organism>
<sequence length="137" mass="14611">MSSNPLVKCAHGIVLFLSSSCRWLCCFSASSAVAAGTAPPVTLELATAAMIKLTDTLDMMWSVALTQKRWGTEGVISERAIPKFSDKAQAQHEPELLSFEPAQAQKITFRTGSITTLEPKARAGSAGVNTTGNYMTT</sequence>
<name>A0A5J5F9J0_9PEZI</name>